<comment type="caution">
    <text evidence="1">The sequence shown here is derived from an EMBL/GenBank/DDBJ whole genome shotgun (WGS) entry which is preliminary data.</text>
</comment>
<evidence type="ECO:0000313" key="1">
    <source>
        <dbReference type="EMBL" id="KHG05565.1"/>
    </source>
</evidence>
<evidence type="ECO:0000313" key="2">
    <source>
        <dbReference type="Proteomes" id="UP000032142"/>
    </source>
</evidence>
<gene>
    <name evidence="1" type="ORF">F383_30677</name>
</gene>
<accession>A0A0B0MXQ3</accession>
<name>A0A0B0MXQ3_GOSAR</name>
<proteinExistence type="predicted"/>
<organism evidence="1 2">
    <name type="scientific">Gossypium arboreum</name>
    <name type="common">Tree cotton</name>
    <name type="synonym">Gossypium nanking</name>
    <dbReference type="NCBI Taxonomy" id="29729"/>
    <lineage>
        <taxon>Eukaryota</taxon>
        <taxon>Viridiplantae</taxon>
        <taxon>Streptophyta</taxon>
        <taxon>Embryophyta</taxon>
        <taxon>Tracheophyta</taxon>
        <taxon>Spermatophyta</taxon>
        <taxon>Magnoliopsida</taxon>
        <taxon>eudicotyledons</taxon>
        <taxon>Gunneridae</taxon>
        <taxon>Pentapetalae</taxon>
        <taxon>rosids</taxon>
        <taxon>malvids</taxon>
        <taxon>Malvales</taxon>
        <taxon>Malvaceae</taxon>
        <taxon>Malvoideae</taxon>
        <taxon>Gossypium</taxon>
    </lineage>
</organism>
<protein>
    <submittedName>
        <fullName evidence="1">Uncharacterized protein</fullName>
    </submittedName>
</protein>
<keyword evidence="2" id="KW-1185">Reference proteome</keyword>
<sequence length="48" mass="5734">MSLNMIQYNLIKLSQCNIRIGSVSYVPVLPRTNIFLKYIIHYPLSYWE</sequence>
<dbReference type="Proteomes" id="UP000032142">
    <property type="component" value="Unassembled WGS sequence"/>
</dbReference>
<reference evidence="2" key="1">
    <citation type="submission" date="2014-09" db="EMBL/GenBank/DDBJ databases">
        <authorList>
            <person name="Mudge J."/>
            <person name="Ramaraj T."/>
            <person name="Lindquist I.E."/>
            <person name="Bharti A.K."/>
            <person name="Sundararajan A."/>
            <person name="Cameron C.T."/>
            <person name="Woodward J.E."/>
            <person name="May G.D."/>
            <person name="Brubaker C."/>
            <person name="Broadhvest J."/>
            <person name="Wilkins T.A."/>
        </authorList>
    </citation>
    <scope>NUCLEOTIDE SEQUENCE</scope>
    <source>
        <strain evidence="2">cv. AKA8401</strain>
    </source>
</reference>
<dbReference type="AlphaFoldDB" id="A0A0B0MXQ3"/>
<dbReference type="EMBL" id="JRRC01432962">
    <property type="protein sequence ID" value="KHG05565.1"/>
    <property type="molecule type" value="Genomic_DNA"/>
</dbReference>